<proteinExistence type="predicted"/>
<organism evidence="1 2">
    <name type="scientific">Cupriavidus basilensis</name>
    <dbReference type="NCBI Taxonomy" id="68895"/>
    <lineage>
        <taxon>Bacteria</taxon>
        <taxon>Pseudomonadati</taxon>
        <taxon>Pseudomonadota</taxon>
        <taxon>Betaproteobacteria</taxon>
        <taxon>Burkholderiales</taxon>
        <taxon>Burkholderiaceae</taxon>
        <taxon>Cupriavidus</taxon>
    </lineage>
</organism>
<dbReference type="Proteomes" id="UP000397656">
    <property type="component" value="Chromosome 2"/>
</dbReference>
<reference evidence="1 2" key="1">
    <citation type="submission" date="2020-10" db="EMBL/GenBank/DDBJ databases">
        <title>Complete genome sequence of Cupriavidus basilensis CCUG 49340T.</title>
        <authorList>
            <person name="Salva-Serra F."/>
            <person name="Donoso R.A."/>
            <person name="Cho K.H."/>
            <person name="Yoo J.A."/>
            <person name="Lee K."/>
            <person name="Yoon S.-H."/>
            <person name="Perez-Pantoja D."/>
            <person name="Moore E.R.B."/>
        </authorList>
    </citation>
    <scope>NUCLEOTIDE SEQUENCE [LARGE SCALE GENOMIC DNA]</scope>
    <source>
        <strain evidence="2">CCUG 49340</strain>
    </source>
</reference>
<accession>A0A643FUH3</accession>
<dbReference type="RefSeq" id="WP_150986713.1">
    <property type="nucleotide sequence ID" value="NZ_CP062804.1"/>
</dbReference>
<sequence>MTHPVPKQWLWLDTALSWIALLGILTCLGLTDFHGMRPLDVGGTLFGGSFNQMMYAGAWIAAMAGLLLATAFRLDGHRTAWCMAGIVQTGAGAWWLLHYPATHDGNLLLSPEREEIAAAMLVGMALLIGGVFLHVRAARARRRRPISSTRMVVRSVVASSLILIFIAIPLANALRTPLPHCAFSKAGSQLTVCLDASDTPVIVD</sequence>
<protein>
    <submittedName>
        <fullName evidence="1">Uncharacterized protein</fullName>
    </submittedName>
</protein>
<gene>
    <name evidence="1" type="ORF">F7R26_032125</name>
</gene>
<dbReference type="GeneID" id="98405615"/>
<dbReference type="EMBL" id="CP062804">
    <property type="protein sequence ID" value="QOT79382.1"/>
    <property type="molecule type" value="Genomic_DNA"/>
</dbReference>
<name>A0A643FUH3_9BURK</name>
<evidence type="ECO:0000313" key="1">
    <source>
        <dbReference type="EMBL" id="QOT79382.1"/>
    </source>
</evidence>
<evidence type="ECO:0000313" key="2">
    <source>
        <dbReference type="Proteomes" id="UP000397656"/>
    </source>
</evidence>
<dbReference type="AlphaFoldDB" id="A0A643FUH3"/>